<sequence length="134" mass="14597">MHYLQVAMAPLRYMDRVLETLSESPDLRRTFLGITQQTSYAVGGALAGGLIGGPAGAFIGTLVGAAYGYSKADAYDDLISAVRKLSDEEKEALGSKVQQLVGSLVIDEFFEWIKSEVNHRRLFSVLEESVGKTH</sequence>
<keyword evidence="1" id="KW-1185">Reference proteome</keyword>
<dbReference type="WBParaSite" id="PgR001X_g163_t01">
    <property type="protein sequence ID" value="PgR001X_g163_t01"/>
    <property type="gene ID" value="PgR001X_g163"/>
</dbReference>
<name>A0A915A538_PARUN</name>
<dbReference type="Pfam" id="PF20721">
    <property type="entry name" value="C19orf12"/>
    <property type="match status" value="1"/>
</dbReference>
<dbReference type="AlphaFoldDB" id="A0A915A538"/>
<protein>
    <submittedName>
        <fullName evidence="2">Uncharacterized protein</fullName>
    </submittedName>
</protein>
<accession>A0A915A538</accession>
<proteinExistence type="predicted"/>
<dbReference type="InterPro" id="IPR033369">
    <property type="entry name" value="C19orf12"/>
</dbReference>
<organism evidence="1 2">
    <name type="scientific">Parascaris univalens</name>
    <name type="common">Nematode worm</name>
    <dbReference type="NCBI Taxonomy" id="6257"/>
    <lineage>
        <taxon>Eukaryota</taxon>
        <taxon>Metazoa</taxon>
        <taxon>Ecdysozoa</taxon>
        <taxon>Nematoda</taxon>
        <taxon>Chromadorea</taxon>
        <taxon>Rhabditida</taxon>
        <taxon>Spirurina</taxon>
        <taxon>Ascaridomorpha</taxon>
        <taxon>Ascaridoidea</taxon>
        <taxon>Ascarididae</taxon>
        <taxon>Parascaris</taxon>
    </lineage>
</organism>
<dbReference type="Proteomes" id="UP000887569">
    <property type="component" value="Unplaced"/>
</dbReference>
<reference evidence="2" key="1">
    <citation type="submission" date="2022-11" db="UniProtKB">
        <authorList>
            <consortium name="WormBaseParasite"/>
        </authorList>
    </citation>
    <scope>IDENTIFICATION</scope>
</reference>
<evidence type="ECO:0000313" key="2">
    <source>
        <dbReference type="WBParaSite" id="PgR001X_g163_t01"/>
    </source>
</evidence>
<evidence type="ECO:0000313" key="1">
    <source>
        <dbReference type="Proteomes" id="UP000887569"/>
    </source>
</evidence>